<proteinExistence type="predicted"/>
<organism evidence="2 3">
    <name type="scientific">Araneus ventricosus</name>
    <name type="common">Orbweaver spider</name>
    <name type="synonym">Epeira ventricosa</name>
    <dbReference type="NCBI Taxonomy" id="182803"/>
    <lineage>
        <taxon>Eukaryota</taxon>
        <taxon>Metazoa</taxon>
        <taxon>Ecdysozoa</taxon>
        <taxon>Arthropoda</taxon>
        <taxon>Chelicerata</taxon>
        <taxon>Arachnida</taxon>
        <taxon>Araneae</taxon>
        <taxon>Araneomorphae</taxon>
        <taxon>Entelegynae</taxon>
        <taxon>Araneoidea</taxon>
        <taxon>Araneidae</taxon>
        <taxon>Araneus</taxon>
    </lineage>
</organism>
<dbReference type="EMBL" id="BGPR01011182">
    <property type="protein sequence ID" value="GBN50023.1"/>
    <property type="molecule type" value="Genomic_DNA"/>
</dbReference>
<name>A0A4Y2PGF5_ARAVE</name>
<protein>
    <submittedName>
        <fullName evidence="2">Uncharacterized protein</fullName>
    </submittedName>
</protein>
<comment type="caution">
    <text evidence="2">The sequence shown here is derived from an EMBL/GenBank/DDBJ whole genome shotgun (WGS) entry which is preliminary data.</text>
</comment>
<reference evidence="2 3" key="1">
    <citation type="journal article" date="2019" name="Sci. Rep.">
        <title>Orb-weaving spider Araneus ventricosus genome elucidates the spidroin gene catalogue.</title>
        <authorList>
            <person name="Kono N."/>
            <person name="Nakamura H."/>
            <person name="Ohtoshi R."/>
            <person name="Moran D.A.P."/>
            <person name="Shinohara A."/>
            <person name="Yoshida Y."/>
            <person name="Fujiwara M."/>
            <person name="Mori M."/>
            <person name="Tomita M."/>
            <person name="Arakawa K."/>
        </authorList>
    </citation>
    <scope>NUCLEOTIDE SEQUENCE [LARGE SCALE GENOMIC DNA]</scope>
</reference>
<evidence type="ECO:0000256" key="1">
    <source>
        <dbReference type="SAM" id="MobiDB-lite"/>
    </source>
</evidence>
<gene>
    <name evidence="2" type="ORF">AVEN_95578_1</name>
</gene>
<accession>A0A4Y2PGF5</accession>
<evidence type="ECO:0000313" key="2">
    <source>
        <dbReference type="EMBL" id="GBN50023.1"/>
    </source>
</evidence>
<feature type="region of interest" description="Disordered" evidence="1">
    <location>
        <begin position="1"/>
        <end position="30"/>
    </location>
</feature>
<dbReference type="Proteomes" id="UP000499080">
    <property type="component" value="Unassembled WGS sequence"/>
</dbReference>
<sequence length="101" mass="10999">MVGGAVGPEYLPLSHGQKKKKSGPFSEKRIVSNSTTSKFPTFFLIKRVSSSGETFHSVSPLLVERAISGSIGDVKSSKKLRSGDLLVEVHSRKQSQQILKQ</sequence>
<dbReference type="OrthoDB" id="6778665at2759"/>
<keyword evidence="3" id="KW-1185">Reference proteome</keyword>
<dbReference type="AlphaFoldDB" id="A0A4Y2PGF5"/>
<evidence type="ECO:0000313" key="3">
    <source>
        <dbReference type="Proteomes" id="UP000499080"/>
    </source>
</evidence>